<dbReference type="PANTHER" id="PTHR43903">
    <property type="entry name" value="NEUROLIGIN"/>
    <property type="match status" value="1"/>
</dbReference>
<feature type="transmembrane region" description="Helical" evidence="5">
    <location>
        <begin position="409"/>
        <end position="433"/>
    </location>
</feature>
<keyword evidence="2" id="KW-0732">Signal</keyword>
<dbReference type="PROSITE" id="PS00941">
    <property type="entry name" value="CARBOXYLESTERASE_B_2"/>
    <property type="match status" value="1"/>
</dbReference>
<feature type="transmembrane region" description="Helical" evidence="5">
    <location>
        <begin position="1458"/>
        <end position="1484"/>
    </location>
</feature>
<evidence type="ECO:0000256" key="2">
    <source>
        <dbReference type="ARBA" id="ARBA00022729"/>
    </source>
</evidence>
<name>A0A0L0BQS4_LUCCU</name>
<feature type="region of interest" description="Disordered" evidence="4">
    <location>
        <begin position="1691"/>
        <end position="1768"/>
    </location>
</feature>
<dbReference type="SUPFAM" id="SSF53474">
    <property type="entry name" value="alpha/beta-Hydrolases"/>
    <property type="match status" value="1"/>
</dbReference>
<feature type="compositionally biased region" description="Polar residues" evidence="4">
    <location>
        <begin position="1387"/>
        <end position="1399"/>
    </location>
</feature>
<evidence type="ECO:0000313" key="8">
    <source>
        <dbReference type="Proteomes" id="UP000037069"/>
    </source>
</evidence>
<dbReference type="InterPro" id="IPR002018">
    <property type="entry name" value="CarbesteraseB"/>
</dbReference>
<keyword evidence="8" id="KW-1185">Reference proteome</keyword>
<protein>
    <recommendedName>
        <fullName evidence="6">Carboxylesterase type B domain-containing protein</fullName>
    </recommendedName>
</protein>
<feature type="transmembrane region" description="Helical" evidence="5">
    <location>
        <begin position="367"/>
        <end position="388"/>
    </location>
</feature>
<reference evidence="7 8" key="1">
    <citation type="journal article" date="2015" name="Nat. Commun.">
        <title>Lucilia cuprina genome unlocks parasitic fly biology to underpin future interventions.</title>
        <authorList>
            <person name="Anstead C.A."/>
            <person name="Korhonen P.K."/>
            <person name="Young N.D."/>
            <person name="Hall R.S."/>
            <person name="Jex A.R."/>
            <person name="Murali S.C."/>
            <person name="Hughes D.S."/>
            <person name="Lee S.F."/>
            <person name="Perry T."/>
            <person name="Stroehlein A.J."/>
            <person name="Ansell B.R."/>
            <person name="Breugelmans B."/>
            <person name="Hofmann A."/>
            <person name="Qu J."/>
            <person name="Dugan S."/>
            <person name="Lee S.L."/>
            <person name="Chao H."/>
            <person name="Dinh H."/>
            <person name="Han Y."/>
            <person name="Doddapaneni H.V."/>
            <person name="Worley K.C."/>
            <person name="Muzny D.M."/>
            <person name="Ioannidis P."/>
            <person name="Waterhouse R.M."/>
            <person name="Zdobnov E.M."/>
            <person name="James P.J."/>
            <person name="Bagnall N.H."/>
            <person name="Kotze A.C."/>
            <person name="Gibbs R.A."/>
            <person name="Richards S."/>
            <person name="Batterham P."/>
            <person name="Gasser R.B."/>
        </authorList>
    </citation>
    <scope>NUCLEOTIDE SEQUENCE [LARGE SCALE GENOMIC DNA]</scope>
    <source>
        <strain evidence="7 8">LS</strain>
        <tissue evidence="7">Full body</tissue>
    </source>
</reference>
<gene>
    <name evidence="7" type="ORF">FF38_02924</name>
</gene>
<comment type="caution">
    <text evidence="7">The sequence shown here is derived from an EMBL/GenBank/DDBJ whole genome shotgun (WGS) entry which is preliminary data.</text>
</comment>
<keyword evidence="5" id="KW-1133">Transmembrane helix</keyword>
<evidence type="ECO:0000256" key="3">
    <source>
        <dbReference type="ARBA" id="ARBA00023180"/>
    </source>
</evidence>
<dbReference type="EMBL" id="JRES01001511">
    <property type="protein sequence ID" value="KNC22348.1"/>
    <property type="molecule type" value="Genomic_DNA"/>
</dbReference>
<dbReference type="InterPro" id="IPR051093">
    <property type="entry name" value="Neuroligin/BSAL"/>
</dbReference>
<evidence type="ECO:0000313" key="7">
    <source>
        <dbReference type="EMBL" id="KNC22348.1"/>
    </source>
</evidence>
<feature type="compositionally biased region" description="Acidic residues" evidence="4">
    <location>
        <begin position="1691"/>
        <end position="1702"/>
    </location>
</feature>
<dbReference type="Proteomes" id="UP000037069">
    <property type="component" value="Unassembled WGS sequence"/>
</dbReference>
<evidence type="ECO:0000259" key="6">
    <source>
        <dbReference type="Pfam" id="PF00135"/>
    </source>
</evidence>
<organism evidence="7 8">
    <name type="scientific">Lucilia cuprina</name>
    <name type="common">Green bottle fly</name>
    <name type="synonym">Australian sheep blowfly</name>
    <dbReference type="NCBI Taxonomy" id="7375"/>
    <lineage>
        <taxon>Eukaryota</taxon>
        <taxon>Metazoa</taxon>
        <taxon>Ecdysozoa</taxon>
        <taxon>Arthropoda</taxon>
        <taxon>Hexapoda</taxon>
        <taxon>Insecta</taxon>
        <taxon>Pterygota</taxon>
        <taxon>Neoptera</taxon>
        <taxon>Endopterygota</taxon>
        <taxon>Diptera</taxon>
        <taxon>Brachycera</taxon>
        <taxon>Muscomorpha</taxon>
        <taxon>Oestroidea</taxon>
        <taxon>Calliphoridae</taxon>
        <taxon>Luciliinae</taxon>
        <taxon>Lucilia</taxon>
    </lineage>
</organism>
<comment type="similarity">
    <text evidence="1">Belongs to the type-B carboxylesterase/lipase family.</text>
</comment>
<dbReference type="Pfam" id="PF00135">
    <property type="entry name" value="COesterase"/>
    <property type="match status" value="1"/>
</dbReference>
<feature type="region of interest" description="Disordered" evidence="4">
    <location>
        <begin position="1365"/>
        <end position="1399"/>
    </location>
</feature>
<feature type="compositionally biased region" description="Low complexity" evidence="4">
    <location>
        <begin position="1715"/>
        <end position="1724"/>
    </location>
</feature>
<accession>A0A0L0BQS4</accession>
<dbReference type="FunFam" id="3.40.50.1820:FF:000138">
    <property type="entry name" value="Neuroligin-1-like Protein"/>
    <property type="match status" value="1"/>
</dbReference>
<dbReference type="OrthoDB" id="3200163at2759"/>
<dbReference type="STRING" id="7375.A0A0L0BQS4"/>
<keyword evidence="5" id="KW-0812">Transmembrane</keyword>
<dbReference type="Gene3D" id="3.40.50.1820">
    <property type="entry name" value="alpha/beta hydrolase"/>
    <property type="match status" value="2"/>
</dbReference>
<dbReference type="InterPro" id="IPR019819">
    <property type="entry name" value="Carboxylesterase_B_CS"/>
</dbReference>
<sequence length="1768" mass="197971">MFIKTTTMRRLKTQTTAVKMKRIKWKWQHKQKQQTLLLQLLQQLKLKQQQETEIHTLKILAQLKSENFKQLTVLEKAQREEQQQQEQQQQHIAYCQLIAKDTNNNMNCQLRLCKETHTSLIIQKLKTPQNLYQNERPISKNQHRNLKQKLSPLKYEIEAQPQQIIKKLVPHIWNIEQIKEVTELLSKTSHSLNGREYSPKHPEELIDPQIVSQTYQTKDYKMGSVRQTSQRTEYQMELHQESWNNKLTNELRGLHKVLKEPSMKNINKTDLPENMENSKGIRYQPDKNTNYSKIQNPQTVFQLNSFKNGDLLKTTKHKGFKQKLADNTNFAKQILSNNNNFHKNSRHKESKQQKFLQKCQHFLSTILLYYCCSCYCIWHIYGFPLVLVKIFKYLKDSTVHALTRRRLKIATTLASSITTAAAAATATTTSIVYNDSNFIAACVGKLKKPTKMADYKSNNQQNVLKRQTTHKTTVARTITTTALRKAKTFVGTCAYSSSSCSTTSLTGSSAYSSSPENLILQQEQQQSQQTWTPYCYYQQQPHLHQRHHHHQQELLPKQQQQQQQLLRCYQPTLPHSQPHYSTSTNSFLHLPQPSLLAFSRTLIILILLSSLWHTSEGFHGSGVKLSTNTVKTKYGLVRGIVVRSSPSLVEAYLGIPYASPPVGSLRFMPPITPSTWKNVRNADRFSPVCPQNVPIPPNGPEALLEVPRARLAQLRRLLPLLSNQSEDCLYLNIYVPYEHRRHRRFTTNSGELNDTPKLPIILFIHGESYEWNSGNPYDGSELAAHGNVIVVTINFRLGIFGFLKTGGKESAQGNFGLMDLVAGLHWLRENLPAFGGDPQAITLLGHGTGAALANILVVSPVSSDLIQHTVLVSGSALSPWAIQKNPLFVKRRVAEQTGCHGDMLYYDLAPCLRTKTVAELLAVKIDHPRFLVGFAPFIDGTVISPNTDSIGKLSLPLGSAIVSTSGIEYANFPKRNLIFCLTSVESHLDLSAQDLEFGFNETRRDRILRTYVRNNFHYHLNEIFAVLKNEYTDWDKAIRSPLSSRDATLQFLSDGHTASSLIKLGYMHSLRGGRGYFLHFKHRTVEEEYPQRTGSVRGEDVPFWLGLPISPLFPHNYTTQEKQISRLMLRYLANFAKTGNPNQSSLSTSGQPSSSSLIGSPSSASSSPSSASSSRSQTADDAHEKVKRSSFNIVNATTSSSSSSSSSASQSSGPIKSNAIVVDVETAAAREALNLAVLYNQRRTKRTYYKRHSRSNDDHSGSASSEVNYFLSLNNNNNNNKLDGDELPFWDAYDVVNQLYMELGNKAEIQSHYRGHKLSMWLNLIPQLHRHANMNDQSMRHHQFQDDLNNLNLYEGIVRAQIQTKPDDDDETILLPKGRPTPPPVAQETNTTQKPNGGTTECGVDGAMFVAEMTTIPPSDNRSLVLDSREKEMATASTGLIGNLEVLRRLSGKQFQSYTTALVATVAVGCFLLILNILIFAGIYHQREKRARDAKTKEELQDNDTSKNSSMLKLNALGSETGSFNGSGAGVSGKTTVVFGEYSCYDEKSLQTKDEKLMVELPPPQMIDPNWPACSTSTLDLLKTKHHTPLDTTYTLSNVVPINTESQTDHLMAVNAMEMSTYNPLPMTSGLIIDPTLAAATATSSSGLLSKRGSFVGSASQLNQYDFASVQSSDQMSFKDIENAVKASATMDDDITHDDDIPEPPPPPRSFHNMQQQQQQQQQQGVTNVPAAASGSGGGGGILRQAGTTSSTQTGGGKKRVHIQEISV</sequence>
<feature type="domain" description="Carboxylesterase type B" evidence="6">
    <location>
        <begin position="627"/>
        <end position="1145"/>
    </location>
</feature>
<feature type="compositionally biased region" description="Low complexity" evidence="4">
    <location>
        <begin position="1199"/>
        <end position="1212"/>
    </location>
</feature>
<feature type="region of interest" description="Disordered" evidence="4">
    <location>
        <begin position="1140"/>
        <end position="1215"/>
    </location>
</feature>
<dbReference type="ESTHER" id="luccu-a0a0l0bqs4">
    <property type="family name" value="Neuroligin"/>
</dbReference>
<keyword evidence="3" id="KW-0325">Glycoprotein</keyword>
<keyword evidence="5" id="KW-0472">Membrane</keyword>
<dbReference type="InterPro" id="IPR029058">
    <property type="entry name" value="AB_hydrolase_fold"/>
</dbReference>
<evidence type="ECO:0000256" key="4">
    <source>
        <dbReference type="SAM" id="MobiDB-lite"/>
    </source>
</evidence>
<feature type="compositionally biased region" description="Low complexity" evidence="4">
    <location>
        <begin position="1144"/>
        <end position="1177"/>
    </location>
</feature>
<feature type="compositionally biased region" description="Polar residues" evidence="4">
    <location>
        <begin position="1189"/>
        <end position="1198"/>
    </location>
</feature>
<evidence type="ECO:0000256" key="5">
    <source>
        <dbReference type="SAM" id="Phobius"/>
    </source>
</evidence>
<evidence type="ECO:0000256" key="1">
    <source>
        <dbReference type="ARBA" id="ARBA00005964"/>
    </source>
</evidence>
<proteinExistence type="inferred from homology"/>